<evidence type="ECO:0000259" key="2">
    <source>
        <dbReference type="PROSITE" id="PS51494"/>
    </source>
</evidence>
<accession>A0A1F8GCB9</accession>
<feature type="chain" id="PRO_5009535580" description="Peptidase S55 domain-containing protein" evidence="1">
    <location>
        <begin position="22"/>
        <end position="620"/>
    </location>
</feature>
<evidence type="ECO:0000313" key="3">
    <source>
        <dbReference type="EMBL" id="OGN23017.1"/>
    </source>
</evidence>
<gene>
    <name evidence="3" type="ORF">A2918_02705</name>
</gene>
<feature type="signal peptide" evidence="1">
    <location>
        <begin position="1"/>
        <end position="21"/>
    </location>
</feature>
<dbReference type="EMBL" id="MGKI01000006">
    <property type="protein sequence ID" value="OGN23017.1"/>
    <property type="molecule type" value="Genomic_DNA"/>
</dbReference>
<name>A0A1F8GCB9_9BACT</name>
<dbReference type="InterPro" id="IPR008763">
    <property type="entry name" value="Peptidase_S55"/>
</dbReference>
<dbReference type="Proteomes" id="UP000178227">
    <property type="component" value="Unassembled WGS sequence"/>
</dbReference>
<feature type="domain" description="Peptidase S55" evidence="2">
    <location>
        <begin position="1"/>
        <end position="161"/>
    </location>
</feature>
<dbReference type="STRING" id="1802694.A2918_02705"/>
<dbReference type="PROSITE" id="PS51494">
    <property type="entry name" value="SPOIVB"/>
    <property type="match status" value="1"/>
</dbReference>
<reference evidence="3 4" key="1">
    <citation type="journal article" date="2016" name="Nat. Commun.">
        <title>Thousands of microbial genomes shed light on interconnected biogeochemical processes in an aquifer system.</title>
        <authorList>
            <person name="Anantharaman K."/>
            <person name="Brown C.T."/>
            <person name="Hug L.A."/>
            <person name="Sharon I."/>
            <person name="Castelle C.J."/>
            <person name="Probst A.J."/>
            <person name="Thomas B.C."/>
            <person name="Singh A."/>
            <person name="Wilkins M.J."/>
            <person name="Karaoz U."/>
            <person name="Brodie E.L."/>
            <person name="Williams K.H."/>
            <person name="Hubbard S.S."/>
            <person name="Banfield J.F."/>
        </authorList>
    </citation>
    <scope>NUCLEOTIDE SEQUENCE [LARGE SCALE GENOMIC DNA]</scope>
</reference>
<protein>
    <recommendedName>
        <fullName evidence="2">Peptidase S55 domain-containing protein</fullName>
    </recommendedName>
</protein>
<dbReference type="AlphaFoldDB" id="A0A1F8GCB9"/>
<comment type="caution">
    <text evidence="3">The sequence shown here is derived from an EMBL/GenBank/DDBJ whole genome shotgun (WGS) entry which is preliminary data.</text>
</comment>
<organism evidence="3 4">
    <name type="scientific">Candidatus Yanofskybacteria bacterium RIFCSPLOWO2_01_FULL_42_49</name>
    <dbReference type="NCBI Taxonomy" id="1802694"/>
    <lineage>
        <taxon>Bacteria</taxon>
        <taxon>Candidatus Yanofskyibacteriota</taxon>
    </lineage>
</organism>
<evidence type="ECO:0000313" key="4">
    <source>
        <dbReference type="Proteomes" id="UP000178227"/>
    </source>
</evidence>
<sequence>MFRVFLSSVLFILLTGPPVFAQTPKILELSEVQFGTKAVGFSVFRGVEPKRFDVELRGVTDAEGFNLILSHISGGPMETALEKIGAIAGMSGSPIFIGDCLELDECVSKAVLADNDVFLVGSLSYAAGYFIVGGTNVLLTPAGYMLGSRLGGYGVSSQFSVRPPNKVVVDGREFYNLMLFSGIGGVGSLPVQGSSAGDVCDESVKSDIKPGSMVTVFLARGSRDVGGSGTVTWRDGDKIYIFGHPFFGTGAVNYPFVQVSVADTLQTPYQAHKIVGCSLETEGVMLMDGAHEMAGLIGSTARMLPLQAELHVGGELVLFQEEIAESPMASAIINQLPIAWVQQLLGDTSFVSVSYQTRITVTDEPEIFLKSLVPAQVVRNPFAEVFTKVSAALEELNKSGFNYNLEKISTHIDLVKGISVWTAKRSFLSQRTAKPGDTVYVNVVLEEYSSRATKQISIPIEIPEDFNDRIKPPVSPSVVTVIVQSANKFVDKASLEPPASLGDMIRRLNESADRKTNLLYVQQLMPPTKASDEAVEKKTKSLVQPDWSWVELDQGALRRLPQNSDKEVLLTVTPLLGDFIDFDATFTISVNVSGKLEVSPDDSVKKGKRWFDYLKFWRIF</sequence>
<proteinExistence type="predicted"/>
<evidence type="ECO:0000256" key="1">
    <source>
        <dbReference type="SAM" id="SignalP"/>
    </source>
</evidence>
<keyword evidence="1" id="KW-0732">Signal</keyword>